<gene>
    <name evidence="1" type="ordered locus">Nhal_2252</name>
</gene>
<dbReference type="eggNOG" id="ENOG5033FVA">
    <property type="taxonomic scope" value="Bacteria"/>
</dbReference>
<dbReference type="AlphaFoldDB" id="D5BUZ3"/>
<proteinExistence type="predicted"/>
<evidence type="ECO:0000313" key="2">
    <source>
        <dbReference type="Proteomes" id="UP000001844"/>
    </source>
</evidence>
<dbReference type="Gene3D" id="3.30.300.250">
    <property type="match status" value="1"/>
</dbReference>
<reference evidence="2" key="1">
    <citation type="submission" date="2010-04" db="EMBL/GenBank/DDBJ databases">
        <title>Complete genome sequence of Nitrosococcus halophilus Nc4, a salt-adapted, aerobic obligate ammonia-oxidizing sulfur purple bacterium.</title>
        <authorList>
            <consortium name="US DOE Joint Genome Institute"/>
            <person name="Campbell M.A."/>
            <person name="Malfatti S.A."/>
            <person name="Chain P.S.G."/>
            <person name="Heidelberg J.F."/>
            <person name="Ward B.B."/>
            <person name="Klotz M.G."/>
        </authorList>
    </citation>
    <scope>NUCLEOTIDE SEQUENCE [LARGE SCALE GENOMIC DNA]</scope>
    <source>
        <strain evidence="2">Nc4</strain>
    </source>
</reference>
<name>D5BUZ3_NITHN</name>
<dbReference type="RefSeq" id="WP_013033206.1">
    <property type="nucleotide sequence ID" value="NC_013960.1"/>
</dbReference>
<sequence>MKKSLKYLWIFLPILVVGIAAAKTNWLDSNKITLPNGEKISPEELQSQAALKIIAAQINKALPKKVDRETELRSVEGRDGELRYNYVKINASSDQFDNNQFVEETSPKALELACNSPDLHVFLEHGVSARYSFHGKDLKPIGEIVVTPGQCGYQ</sequence>
<keyword evidence="2" id="KW-1185">Reference proteome</keyword>
<dbReference type="STRING" id="472759.Nhal_2252"/>
<dbReference type="EMBL" id="CP001798">
    <property type="protein sequence ID" value="ADE15343.1"/>
    <property type="molecule type" value="Genomic_DNA"/>
</dbReference>
<dbReference type="Proteomes" id="UP000001844">
    <property type="component" value="Chromosome"/>
</dbReference>
<evidence type="ECO:0000313" key="1">
    <source>
        <dbReference type="EMBL" id="ADE15343.1"/>
    </source>
</evidence>
<protein>
    <submittedName>
        <fullName evidence="1">Uncharacterized protein</fullName>
    </submittedName>
</protein>
<dbReference type="OrthoDB" id="5767245at2"/>
<organism evidence="1 2">
    <name type="scientific">Nitrosococcus halophilus (strain Nc4)</name>
    <dbReference type="NCBI Taxonomy" id="472759"/>
    <lineage>
        <taxon>Bacteria</taxon>
        <taxon>Pseudomonadati</taxon>
        <taxon>Pseudomonadota</taxon>
        <taxon>Gammaproteobacteria</taxon>
        <taxon>Chromatiales</taxon>
        <taxon>Chromatiaceae</taxon>
        <taxon>Nitrosococcus</taxon>
    </lineage>
</organism>
<dbReference type="KEGG" id="nhl:Nhal_2252"/>
<accession>D5BUZ3</accession>
<dbReference type="HOGENOM" id="CLU_1702392_0_0_6"/>